<accession>A0A6I6MRI2</accession>
<dbReference type="AlphaFoldDB" id="A0A6I6MRI2"/>
<sequence>MKKSTLFAAAATMALASPLAISAASAQQDLLRNDQMVQHAQYQGPNRQAQDRDDDREDARRGDHRDRRESWRDDNRESRWDDDRHNGYYQNGRWTYGPPSADRYGRADFELGYRPWAVGQSLGYYGSRFEQVDYRRAQLRRPPRGLRWVVDDRGDYLLINRSGRIMQVVVSGNEPRDRRQSWRDARNDSRWDDRRHNGYYRDNQWTFGPPPQGRYDRDDVVYGYQPWQRGQRLGYYEDRYSEVDYRTDRRLRAPPRGQHWVRNDSGDLLLAAIAGGLITAVILNNTR</sequence>
<keyword evidence="2" id="KW-0732">Signal</keyword>
<protein>
    <submittedName>
        <fullName evidence="3">Putative integral membrane protein</fullName>
    </submittedName>
</protein>
<evidence type="ECO:0000313" key="4">
    <source>
        <dbReference type="Proteomes" id="UP000431269"/>
    </source>
</evidence>
<dbReference type="RefSeq" id="WP_158765184.1">
    <property type="nucleotide sequence ID" value="NZ_CP047045.1"/>
</dbReference>
<organism evidence="3 4">
    <name type="scientific">Terricaulis silvestris</name>
    <dbReference type="NCBI Taxonomy" id="2686094"/>
    <lineage>
        <taxon>Bacteria</taxon>
        <taxon>Pseudomonadati</taxon>
        <taxon>Pseudomonadota</taxon>
        <taxon>Alphaproteobacteria</taxon>
        <taxon>Caulobacterales</taxon>
        <taxon>Caulobacteraceae</taxon>
        <taxon>Terricaulis</taxon>
    </lineage>
</organism>
<feature type="region of interest" description="Disordered" evidence="1">
    <location>
        <begin position="40"/>
        <end position="97"/>
    </location>
</feature>
<dbReference type="Gene3D" id="3.10.450.160">
    <property type="entry name" value="inner membrane protein cigr"/>
    <property type="match status" value="2"/>
</dbReference>
<feature type="signal peptide" evidence="2">
    <location>
        <begin position="1"/>
        <end position="26"/>
    </location>
</feature>
<evidence type="ECO:0000256" key="2">
    <source>
        <dbReference type="SAM" id="SignalP"/>
    </source>
</evidence>
<proteinExistence type="predicted"/>
<dbReference type="InterPro" id="IPR024572">
    <property type="entry name" value="RcnB"/>
</dbReference>
<evidence type="ECO:0000313" key="3">
    <source>
        <dbReference type="EMBL" id="QGZ94232.1"/>
    </source>
</evidence>
<dbReference type="EMBL" id="CP047045">
    <property type="protein sequence ID" value="QGZ94232.1"/>
    <property type="molecule type" value="Genomic_DNA"/>
</dbReference>
<name>A0A6I6MRI2_9CAUL</name>
<keyword evidence="4" id="KW-1185">Reference proteome</keyword>
<reference evidence="4" key="1">
    <citation type="submission" date="2019-12" db="EMBL/GenBank/DDBJ databases">
        <title>Complete genome of Terracaulis silvestris 0127_4.</title>
        <authorList>
            <person name="Vieira S."/>
            <person name="Riedel T."/>
            <person name="Sproer C."/>
            <person name="Pascual J."/>
            <person name="Boedeker C."/>
            <person name="Overmann J."/>
        </authorList>
    </citation>
    <scope>NUCLEOTIDE SEQUENCE [LARGE SCALE GENOMIC DNA]</scope>
    <source>
        <strain evidence="4">0127_4</strain>
    </source>
</reference>
<feature type="compositionally biased region" description="Basic and acidic residues" evidence="1">
    <location>
        <begin position="49"/>
        <end position="86"/>
    </location>
</feature>
<dbReference type="Proteomes" id="UP000431269">
    <property type="component" value="Chromosome"/>
</dbReference>
<dbReference type="Pfam" id="PF11776">
    <property type="entry name" value="RcnB"/>
    <property type="match status" value="2"/>
</dbReference>
<dbReference type="KEGG" id="tsv:DSM104635_01048"/>
<gene>
    <name evidence="3" type="ORF">DSM104635_01048</name>
</gene>
<evidence type="ECO:0000256" key="1">
    <source>
        <dbReference type="SAM" id="MobiDB-lite"/>
    </source>
</evidence>
<feature type="chain" id="PRO_5026318794" evidence="2">
    <location>
        <begin position="27"/>
        <end position="287"/>
    </location>
</feature>